<dbReference type="InterPro" id="IPR000159">
    <property type="entry name" value="RA_dom"/>
</dbReference>
<gene>
    <name evidence="17" type="primary">CYR1_5</name>
    <name evidence="17" type="ORF">CU098_011606</name>
</gene>
<keyword evidence="8" id="KW-0460">Magnesium</keyword>
<keyword evidence="17" id="KW-0436">Ligase</keyword>
<reference evidence="17 18" key="1">
    <citation type="journal article" date="2018" name="G3 (Bethesda)">
        <title>Phylogenetic and Phylogenomic Definition of Rhizopus Species.</title>
        <authorList>
            <person name="Gryganskyi A.P."/>
            <person name="Golan J."/>
            <person name="Dolatabadi S."/>
            <person name="Mondo S."/>
            <person name="Robb S."/>
            <person name="Idnurm A."/>
            <person name="Muszewska A."/>
            <person name="Steczkiewicz K."/>
            <person name="Masonjones S."/>
            <person name="Liao H.L."/>
            <person name="Gajdeczka M.T."/>
            <person name="Anike F."/>
            <person name="Vuek A."/>
            <person name="Anishchenko I.M."/>
            <person name="Voigt K."/>
            <person name="de Hoog G.S."/>
            <person name="Smith M.E."/>
            <person name="Heitman J."/>
            <person name="Vilgalys R."/>
            <person name="Stajich J.E."/>
        </authorList>
    </citation>
    <scope>NUCLEOTIDE SEQUENCE [LARGE SCALE GENOMIC DNA]</scope>
    <source>
        <strain evidence="17 18">LSU 92-RS-03</strain>
    </source>
</reference>
<feature type="non-terminal residue" evidence="17">
    <location>
        <position position="1"/>
    </location>
</feature>
<keyword evidence="5" id="KW-0433">Leucine-rich repeat</keyword>
<sequence length="1863" mass="210611">IEKEFDGFIQFAEVAPLKFCIMFATPKMKKCDLPSYAYSIVTDVAYRLLKTDATFALRFCTLETRYFTKYFEIKLEKFMDVIMKFSSAQRKGFLEVYERVYFETSQPLPDGERFLKGWTLEQLRKAIWTYKSASPVPPVSQQTQKPEPTSLRHSRNSSTSTIPLSVQAPFLSSANITTATEKNKMQRRRSFDGQTDTKSLKPNPMPTVSVSARASHIPAGRGVQENTVPYPRGDTQIGTSDEDSNSIARSSTVGRNSFQTEVDQNFEKMDDIVNPDYYKETSSFPQFTIDSFSTGMNIDSWSPPDSWDVQPASFTPIDNLTLDDEHTLFEHYQIEDQENVKRTNIKVFRPDQTYNTLHVPLNITTSEILKKLTNKYFMEDMNKYNLAMKRYKNERILGLNECPVKIQTEFQEKMGYTNDDTIDDISYLIRFQLVPNASKYLNKYDKEFGEYVDLQSRSLSTIPIYLYEHTLHLKTLDVSSNSRIGIPLDFLQTCINLETLHVANNEYEKLPGSIHERSSLQHLNISGNQLKSLEQSKLDRLTKLSTLNLINNKLSDLPSSFGKCFEQLTSLYISNNEFVTFPSVVCNITSLLRLDISFNKIREFPPEISQLTHLNALFAIASHIKGALPQSFMKLTELQELDIRQNFITDLEVVSHLPKLEILSVDYNSSSIINFEIKNLKELKVYKNHLTQFNLFSATGGHCLTELNLSNCKLSSLPENLFENTRGLKRLVLDSNTLSTLPSSIDALQKLTKLSIQNNYLETLPSEIGRLAKLRSIDVQKNNLKSLPKEIWLCAALSTLNCSSNLLGSFPEPYSAIDVLPVLNKPSNVDSYTINNTDHVLNTMANPQLNAGQGTIQRINTSFKFSTSIAPQTPLEPPQSCNFNPPSFFESPRNHPPPLSLSLQHLFLGDNRLTDEIWVPLSLFSELRTLNLSFNDLYEIPSGGLRYQLYELYLSGNQFTSLPADNIEKLQFLRVLAVNGNKLQTLPAEIGKLRKLIVLDVGNNVLKYNISNWPYDWNWNWNLILKYLNLSGNKRLKIQKAHPDPNNPKDKDLSDFSALTKLRMLGLMDVTILGVSTPDENPDRRVRTSPSEVNSMSYGVADWLGPADHLSTWDLVMPRFQSKEDECLFALFDASKHPKGGCLLTKKLNDKLICLFTEELTKSEDTIVSAIRRTFLSLEQHIGSFPGIDPTSGASAAMCYISGTKLYVANVGDVLVVISRNNGQAFEITQKHIPLNPSEASRIHNSGGYVSNSGLLKNELNVSRSFGHFHLVPAVNCNPFVSTIELSENDEFVIMASRGLWDKMTYQTAVDIARTEKEDLMSAAQKLRDFAITYGASDNLMVMVIGVGDLFNKRDKRFRKANINAGRMGPDGGMEDVMLMKSSKRRGKEEIPGDSTLARLEREVAPPVSQMALVFTDIKSSTQFWETQPENMRAAIKIHDSIMRRTLRSVGGYEVKTEGDAFMVCFKNITAALLWCFTVQLQLLEADWPAGIVEPDEGKLIKDSNNVVLYNGLSVRMGIHWGTPVSERNPITQRMDYFGPVVNKASRISNVADGGQICISSDVITALRNFPSMFNDDAEFEEILDEDEGSFPISRDLLQLKKLGFHIVELGERRLKGLETPENLSLIFPKQLVGRIATEENKIITASEQNPLEQPSSEQPSLEQPLLEQHPLEQHPFDQYPFEQLPLDVSLSPYPSTVDIVSNVTDKPLYIDSLTPTDYLNARPITHNTPRAIDPNMVCAMNSIAFRLERLTSGKLLYEPKAETSEDYINEHPLDNTRSSFDTIVQTNFGVTLDRHLREEATDEELIFTMENCVSRVENATSSLFMQKIGKFANVLEKLSEAIEVDPMHIMKALQMYAELAPK</sequence>
<evidence type="ECO:0000256" key="10">
    <source>
        <dbReference type="ARBA" id="ARBA00023239"/>
    </source>
</evidence>
<accession>A0A367KVZ6</accession>
<dbReference type="Gene3D" id="3.60.40.10">
    <property type="entry name" value="PPM-type phosphatase domain"/>
    <property type="match status" value="1"/>
</dbReference>
<feature type="domain" description="PPM-type phosphatase" evidence="16">
    <location>
        <begin position="1097"/>
        <end position="1347"/>
    </location>
</feature>
<dbReference type="SMART" id="SM00369">
    <property type="entry name" value="LRR_TYP"/>
    <property type="match status" value="12"/>
</dbReference>
<dbReference type="PROSITE" id="PS51450">
    <property type="entry name" value="LRR"/>
    <property type="match status" value="5"/>
</dbReference>
<dbReference type="InterPro" id="IPR001932">
    <property type="entry name" value="PPM-type_phosphatase-like_dom"/>
</dbReference>
<dbReference type="FunFam" id="3.80.10.10:FF:001164">
    <property type="entry name" value="GH01279p"/>
    <property type="match status" value="1"/>
</dbReference>
<dbReference type="SMART" id="SM00044">
    <property type="entry name" value="CYCc"/>
    <property type="match status" value="1"/>
</dbReference>
<evidence type="ECO:0000256" key="13">
    <source>
        <dbReference type="SAM" id="MobiDB-lite"/>
    </source>
</evidence>
<dbReference type="STRING" id="4846.A0A367KVZ6"/>
<dbReference type="GO" id="GO:0004016">
    <property type="term" value="F:adenylate cyclase activity"/>
    <property type="evidence" value="ECO:0007669"/>
    <property type="project" value="UniProtKB-EC"/>
</dbReference>
<dbReference type="Gene3D" id="3.80.10.10">
    <property type="entry name" value="Ribonuclease Inhibitor"/>
    <property type="match status" value="4"/>
</dbReference>
<dbReference type="InterPro" id="IPR055071">
    <property type="entry name" value="RA_PHLPP-like"/>
</dbReference>
<dbReference type="GO" id="GO:0035556">
    <property type="term" value="P:intracellular signal transduction"/>
    <property type="evidence" value="ECO:0007669"/>
    <property type="project" value="InterPro"/>
</dbReference>
<dbReference type="GO" id="GO:0006171">
    <property type="term" value="P:cAMP biosynthetic process"/>
    <property type="evidence" value="ECO:0007669"/>
    <property type="project" value="UniProtKB-KW"/>
</dbReference>
<dbReference type="InterPro" id="IPR050216">
    <property type="entry name" value="LRR_domain-containing"/>
</dbReference>
<dbReference type="SMART" id="SM00364">
    <property type="entry name" value="LRR_BAC"/>
    <property type="match status" value="13"/>
</dbReference>
<dbReference type="Proteomes" id="UP000253551">
    <property type="component" value="Unassembled WGS sequence"/>
</dbReference>
<dbReference type="GO" id="GO:0046872">
    <property type="term" value="F:metal ion binding"/>
    <property type="evidence" value="ECO:0007669"/>
    <property type="project" value="UniProtKB-KW"/>
</dbReference>
<feature type="compositionally biased region" description="Polar residues" evidence="13">
    <location>
        <begin position="245"/>
        <end position="255"/>
    </location>
</feature>
<keyword evidence="10" id="KW-0456">Lyase</keyword>
<evidence type="ECO:0000256" key="3">
    <source>
        <dbReference type="ARBA" id="ARBA00012201"/>
    </source>
</evidence>
<dbReference type="PANTHER" id="PTHR48051">
    <property type="match status" value="1"/>
</dbReference>
<comment type="similarity">
    <text evidence="2">Belongs to the adenylyl cyclase class-3 family.</text>
</comment>
<dbReference type="Pfam" id="PF00481">
    <property type="entry name" value="PP2C"/>
    <property type="match status" value="1"/>
</dbReference>
<dbReference type="EC" id="4.6.1.1" evidence="3"/>
<dbReference type="CDD" id="cd00143">
    <property type="entry name" value="PP2Cc"/>
    <property type="match status" value="1"/>
</dbReference>
<keyword evidence="6" id="KW-0479">Metal-binding</keyword>
<dbReference type="GO" id="GO:0004812">
    <property type="term" value="F:aminoacyl-tRNA ligase activity"/>
    <property type="evidence" value="ECO:0007669"/>
    <property type="project" value="UniProtKB-KW"/>
</dbReference>
<dbReference type="OrthoDB" id="2021138at2759"/>
<feature type="domain" description="Guanylate cyclase" evidence="14">
    <location>
        <begin position="1412"/>
        <end position="1549"/>
    </location>
</feature>
<evidence type="ECO:0000313" key="17">
    <source>
        <dbReference type="EMBL" id="RCI06378.1"/>
    </source>
</evidence>
<keyword evidence="17" id="KW-0030">Aminoacyl-tRNA synthetase</keyword>
<proteinExistence type="inferred from homology"/>
<evidence type="ECO:0000259" key="14">
    <source>
        <dbReference type="PROSITE" id="PS50125"/>
    </source>
</evidence>
<keyword evidence="18" id="KW-1185">Reference proteome</keyword>
<evidence type="ECO:0000313" key="18">
    <source>
        <dbReference type="Proteomes" id="UP000253551"/>
    </source>
</evidence>
<protein>
    <recommendedName>
        <fullName evidence="4">Adenylate cyclase</fullName>
        <ecNumber evidence="3">4.6.1.1</ecNumber>
    </recommendedName>
    <alternativeName>
        <fullName evidence="11">ATP pyrophosphate-lyase</fullName>
    </alternativeName>
    <alternativeName>
        <fullName evidence="12">Adenylyl cyclase</fullName>
    </alternativeName>
</protein>
<dbReference type="PROSITE" id="PS50200">
    <property type="entry name" value="RA"/>
    <property type="match status" value="1"/>
</dbReference>
<feature type="compositionally biased region" description="Polar residues" evidence="13">
    <location>
        <begin position="156"/>
        <end position="180"/>
    </location>
</feature>
<evidence type="ECO:0000256" key="9">
    <source>
        <dbReference type="ARBA" id="ARBA00022998"/>
    </source>
</evidence>
<evidence type="ECO:0000256" key="7">
    <source>
        <dbReference type="ARBA" id="ARBA00022737"/>
    </source>
</evidence>
<dbReference type="PROSITE" id="PS50125">
    <property type="entry name" value="GUANYLATE_CYCLASE_2"/>
    <property type="match status" value="1"/>
</dbReference>
<dbReference type="InterPro" id="IPR001611">
    <property type="entry name" value="Leu-rich_rpt"/>
</dbReference>
<evidence type="ECO:0000256" key="1">
    <source>
        <dbReference type="ARBA" id="ARBA00001593"/>
    </source>
</evidence>
<keyword evidence="9" id="KW-0115">cAMP biosynthesis</keyword>
<dbReference type="InterPro" id="IPR036457">
    <property type="entry name" value="PPM-type-like_dom_sf"/>
</dbReference>
<dbReference type="InterPro" id="IPR032675">
    <property type="entry name" value="LRR_dom_sf"/>
</dbReference>
<dbReference type="InterPro" id="IPR029071">
    <property type="entry name" value="Ubiquitin-like_domsf"/>
</dbReference>
<keyword evidence="7" id="KW-0677">Repeat</keyword>
<dbReference type="EMBL" id="PJQM01000168">
    <property type="protein sequence ID" value="RCI06378.1"/>
    <property type="molecule type" value="Genomic_DNA"/>
</dbReference>
<dbReference type="Pfam" id="PF23010">
    <property type="entry name" value="RA_3"/>
    <property type="match status" value="1"/>
</dbReference>
<dbReference type="InterPro" id="IPR003591">
    <property type="entry name" value="Leu-rich_rpt_typical-subtyp"/>
</dbReference>
<dbReference type="Pfam" id="PF00211">
    <property type="entry name" value="Guanylate_cyc"/>
    <property type="match status" value="1"/>
</dbReference>
<dbReference type="GO" id="GO:0005737">
    <property type="term" value="C:cytoplasm"/>
    <property type="evidence" value="ECO:0007669"/>
    <property type="project" value="TreeGrafter"/>
</dbReference>
<evidence type="ECO:0000256" key="12">
    <source>
        <dbReference type="ARBA" id="ARBA00032637"/>
    </source>
</evidence>
<dbReference type="Gene3D" id="3.30.70.1230">
    <property type="entry name" value="Nucleotide cyclase"/>
    <property type="match status" value="1"/>
</dbReference>
<dbReference type="CDD" id="cd17214">
    <property type="entry name" value="RA_CYR1_like"/>
    <property type="match status" value="1"/>
</dbReference>
<dbReference type="Gene3D" id="3.10.20.90">
    <property type="entry name" value="Phosphatidylinositol 3-kinase Catalytic Subunit, Chain A, domain 1"/>
    <property type="match status" value="1"/>
</dbReference>
<dbReference type="InterPro" id="IPR001054">
    <property type="entry name" value="A/G_cyclase"/>
</dbReference>
<dbReference type="CDD" id="cd07302">
    <property type="entry name" value="CHD"/>
    <property type="match status" value="1"/>
</dbReference>
<evidence type="ECO:0000259" key="16">
    <source>
        <dbReference type="PROSITE" id="PS51746"/>
    </source>
</evidence>
<evidence type="ECO:0000256" key="2">
    <source>
        <dbReference type="ARBA" id="ARBA00005381"/>
    </source>
</evidence>
<dbReference type="SUPFAM" id="SSF81606">
    <property type="entry name" value="PP2C-like"/>
    <property type="match status" value="1"/>
</dbReference>
<feature type="region of interest" description="Disordered" evidence="13">
    <location>
        <begin position="134"/>
        <end position="255"/>
    </location>
</feature>
<dbReference type="SMART" id="SM00314">
    <property type="entry name" value="RA"/>
    <property type="match status" value="1"/>
</dbReference>
<dbReference type="SUPFAM" id="SSF55073">
    <property type="entry name" value="Nucleotide cyclase"/>
    <property type="match status" value="1"/>
</dbReference>
<evidence type="ECO:0000259" key="15">
    <source>
        <dbReference type="PROSITE" id="PS50200"/>
    </source>
</evidence>
<name>A0A367KVZ6_RHIST</name>
<organism evidence="17 18">
    <name type="scientific">Rhizopus stolonifer</name>
    <name type="common">Rhizopus nigricans</name>
    <dbReference type="NCBI Taxonomy" id="4846"/>
    <lineage>
        <taxon>Eukaryota</taxon>
        <taxon>Fungi</taxon>
        <taxon>Fungi incertae sedis</taxon>
        <taxon>Mucoromycota</taxon>
        <taxon>Mucoromycotina</taxon>
        <taxon>Mucoromycetes</taxon>
        <taxon>Mucorales</taxon>
        <taxon>Mucorineae</taxon>
        <taxon>Rhizopodaceae</taxon>
        <taxon>Rhizopus</taxon>
    </lineage>
</organism>
<dbReference type="PROSITE" id="PS51746">
    <property type="entry name" value="PPM_2"/>
    <property type="match status" value="1"/>
</dbReference>
<evidence type="ECO:0000256" key="6">
    <source>
        <dbReference type="ARBA" id="ARBA00022723"/>
    </source>
</evidence>
<dbReference type="SUPFAM" id="SSF52058">
    <property type="entry name" value="L domain-like"/>
    <property type="match status" value="3"/>
</dbReference>
<dbReference type="SUPFAM" id="SSF54236">
    <property type="entry name" value="Ubiquitin-like"/>
    <property type="match status" value="1"/>
</dbReference>
<evidence type="ECO:0000256" key="8">
    <source>
        <dbReference type="ARBA" id="ARBA00022842"/>
    </source>
</evidence>
<feature type="domain" description="Ras-associating" evidence="15">
    <location>
        <begin position="341"/>
        <end position="438"/>
    </location>
</feature>
<evidence type="ECO:0000256" key="4">
    <source>
        <dbReference type="ARBA" id="ARBA00021420"/>
    </source>
</evidence>
<evidence type="ECO:0000256" key="5">
    <source>
        <dbReference type="ARBA" id="ARBA00022614"/>
    </source>
</evidence>
<dbReference type="InterPro" id="IPR029787">
    <property type="entry name" value="Nucleotide_cyclase"/>
</dbReference>
<dbReference type="SMART" id="SM00332">
    <property type="entry name" value="PP2Cc"/>
    <property type="match status" value="1"/>
</dbReference>
<comment type="catalytic activity">
    <reaction evidence="1">
        <text>ATP = 3',5'-cyclic AMP + diphosphate</text>
        <dbReference type="Rhea" id="RHEA:15389"/>
        <dbReference type="ChEBI" id="CHEBI:30616"/>
        <dbReference type="ChEBI" id="CHEBI:33019"/>
        <dbReference type="ChEBI" id="CHEBI:58165"/>
        <dbReference type="EC" id="4.6.1.1"/>
    </reaction>
</comment>
<comment type="caution">
    <text evidence="17">The sequence shown here is derived from an EMBL/GenBank/DDBJ whole genome shotgun (WGS) entry which is preliminary data.</text>
</comment>
<dbReference type="Pfam" id="PF13855">
    <property type="entry name" value="LRR_8"/>
    <property type="match status" value="3"/>
</dbReference>
<evidence type="ECO:0000256" key="11">
    <source>
        <dbReference type="ARBA" id="ARBA00032597"/>
    </source>
</evidence>
<dbReference type="PANTHER" id="PTHR48051:SF1">
    <property type="entry name" value="RAS SUPPRESSOR PROTEIN 1"/>
    <property type="match status" value="1"/>
</dbReference>